<keyword evidence="3" id="KW-0804">Transcription</keyword>
<feature type="region of interest" description="Disordered" evidence="5">
    <location>
        <begin position="79"/>
        <end position="114"/>
    </location>
</feature>
<evidence type="ECO:0000256" key="3">
    <source>
        <dbReference type="ARBA" id="ARBA00023163"/>
    </source>
</evidence>
<evidence type="ECO:0000313" key="7">
    <source>
        <dbReference type="EMBL" id="KAK4571000.1"/>
    </source>
</evidence>
<evidence type="ECO:0000313" key="8">
    <source>
        <dbReference type="Proteomes" id="UP001324115"/>
    </source>
</evidence>
<sequence length="573" mass="63688">MEKLSLDHLPPGVRFSPKDPEVIELYLKKKIIGNDKDTWFIPEIKFYEDEPWNLPIKSGIATEDQEWFFFTLQSLKHQQDNQKKRKRGQKQELVNRQTKAGFWKSTGPDREIESGESLIGMKKTLVFHIGSNKKEEKARRTNWVMHEYRTTQKDFDGKHPGQKAFVLCRLFNNEEKSNKAGPAKSKPALSDVTELGQCNNDNDYDKAYVAENQAAKVDLSEEDIELLMGAFYVPPEDSPSSLPLTTPDVSTPITVKTSHKETQSEPTLAPASQELPEQAEYHPINCMARFDNAAPLACNDDYNAYAAENQVAEVNTTEVDLDLDMDKALEMFYIPPTGPLDCSLFSPSTLTPVTAVSYPTRAEASLEAQSMLAPASVSPELGGEADNYRTSFQCLPEEKSDGITTKTIVPIEYNGYNTNVAKNQVAEVTSNVVEAGSNMFPDTPQPLGCNMLSPLHPHMQAELGSSCMSYPFTNDLNSGYWRLHHQSGMNFSESGDLTLINPDEFFCKMSSSQTNLAFDDGTLKNMVSDKDNGSCSGSDANALLFALEDPELVSLDEILNPEVSSGLLNQDHT</sequence>
<dbReference type="GO" id="GO:0003677">
    <property type="term" value="F:DNA binding"/>
    <property type="evidence" value="ECO:0007669"/>
    <property type="project" value="UniProtKB-KW"/>
</dbReference>
<dbReference type="InterPro" id="IPR036093">
    <property type="entry name" value="NAC_dom_sf"/>
</dbReference>
<proteinExistence type="predicted"/>
<keyword evidence="4" id="KW-0539">Nucleus</keyword>
<reference evidence="7 8" key="1">
    <citation type="journal article" date="2023" name="G3 (Bethesda)">
        <title>A haplotype-resolved chromosome-scale genome for Quercus rubra L. provides insights into the genetics of adaptive traits for red oak species.</title>
        <authorList>
            <person name="Kapoor B."/>
            <person name="Jenkins J."/>
            <person name="Schmutz J."/>
            <person name="Zhebentyayeva T."/>
            <person name="Kuelheim C."/>
            <person name="Coggeshall M."/>
            <person name="Heim C."/>
            <person name="Lasky J.R."/>
            <person name="Leites L."/>
            <person name="Islam-Faridi N."/>
            <person name="Romero-Severson J."/>
            <person name="DeLeo V.L."/>
            <person name="Lucas S.M."/>
            <person name="Lazic D."/>
            <person name="Gailing O."/>
            <person name="Carlson J."/>
            <person name="Staton M."/>
        </authorList>
    </citation>
    <scope>NUCLEOTIDE SEQUENCE [LARGE SCALE GENOMIC DNA]</scope>
    <source>
        <strain evidence="7">Pseudo-F2</strain>
    </source>
</reference>
<accession>A0AAN7EFL3</accession>
<gene>
    <name evidence="7" type="ORF">RGQ29_029732</name>
</gene>
<evidence type="ECO:0000256" key="2">
    <source>
        <dbReference type="ARBA" id="ARBA00023125"/>
    </source>
</evidence>
<keyword evidence="1" id="KW-0805">Transcription regulation</keyword>
<dbReference type="PANTHER" id="PTHR31744">
    <property type="entry name" value="PROTEIN CUP-SHAPED COTYLEDON 2-RELATED"/>
    <property type="match status" value="1"/>
</dbReference>
<dbReference type="GO" id="GO:0006355">
    <property type="term" value="P:regulation of DNA-templated transcription"/>
    <property type="evidence" value="ECO:0007669"/>
    <property type="project" value="InterPro"/>
</dbReference>
<evidence type="ECO:0000256" key="4">
    <source>
        <dbReference type="ARBA" id="ARBA00023242"/>
    </source>
</evidence>
<organism evidence="7 8">
    <name type="scientific">Quercus rubra</name>
    <name type="common">Northern red oak</name>
    <name type="synonym">Quercus borealis</name>
    <dbReference type="NCBI Taxonomy" id="3512"/>
    <lineage>
        <taxon>Eukaryota</taxon>
        <taxon>Viridiplantae</taxon>
        <taxon>Streptophyta</taxon>
        <taxon>Embryophyta</taxon>
        <taxon>Tracheophyta</taxon>
        <taxon>Spermatophyta</taxon>
        <taxon>Magnoliopsida</taxon>
        <taxon>eudicotyledons</taxon>
        <taxon>Gunneridae</taxon>
        <taxon>Pentapetalae</taxon>
        <taxon>rosids</taxon>
        <taxon>fabids</taxon>
        <taxon>Fagales</taxon>
        <taxon>Fagaceae</taxon>
        <taxon>Quercus</taxon>
    </lineage>
</organism>
<keyword evidence="2" id="KW-0238">DNA-binding</keyword>
<dbReference type="AlphaFoldDB" id="A0AAN7EFL3"/>
<dbReference type="Pfam" id="PF02365">
    <property type="entry name" value="NAM"/>
    <property type="match status" value="1"/>
</dbReference>
<dbReference type="InterPro" id="IPR003441">
    <property type="entry name" value="NAC-dom"/>
</dbReference>
<dbReference type="PANTHER" id="PTHR31744:SF210">
    <property type="entry name" value="NAC DOMAIN-CONTAINING PROTEIN 86-LIKE"/>
    <property type="match status" value="1"/>
</dbReference>
<feature type="region of interest" description="Disordered" evidence="5">
    <location>
        <begin position="176"/>
        <end position="196"/>
    </location>
</feature>
<name>A0AAN7EFL3_QUERU</name>
<dbReference type="SUPFAM" id="SSF101941">
    <property type="entry name" value="NAC domain"/>
    <property type="match status" value="1"/>
</dbReference>
<protein>
    <recommendedName>
        <fullName evidence="6">NAC domain-containing protein</fullName>
    </recommendedName>
</protein>
<evidence type="ECO:0000256" key="5">
    <source>
        <dbReference type="SAM" id="MobiDB-lite"/>
    </source>
</evidence>
<keyword evidence="8" id="KW-1185">Reference proteome</keyword>
<comment type="caution">
    <text evidence="7">The sequence shown here is derived from an EMBL/GenBank/DDBJ whole genome shotgun (WGS) entry which is preliminary data.</text>
</comment>
<evidence type="ECO:0000256" key="1">
    <source>
        <dbReference type="ARBA" id="ARBA00023015"/>
    </source>
</evidence>
<dbReference type="Proteomes" id="UP001324115">
    <property type="component" value="Unassembled WGS sequence"/>
</dbReference>
<dbReference type="EMBL" id="JAXUIC010000009">
    <property type="protein sequence ID" value="KAK4571000.1"/>
    <property type="molecule type" value="Genomic_DNA"/>
</dbReference>
<feature type="domain" description="NAC" evidence="6">
    <location>
        <begin position="9"/>
        <end position="173"/>
    </location>
</feature>
<dbReference type="Gene3D" id="2.170.150.80">
    <property type="entry name" value="NAC domain"/>
    <property type="match status" value="1"/>
</dbReference>
<dbReference type="PROSITE" id="PS51005">
    <property type="entry name" value="NAC"/>
    <property type="match status" value="1"/>
</dbReference>
<evidence type="ECO:0000259" key="6">
    <source>
        <dbReference type="PROSITE" id="PS51005"/>
    </source>
</evidence>